<dbReference type="GO" id="GO:0004040">
    <property type="term" value="F:amidase activity"/>
    <property type="evidence" value="ECO:0007669"/>
    <property type="project" value="InterPro"/>
</dbReference>
<proteinExistence type="predicted"/>
<reference evidence="2" key="1">
    <citation type="journal article" date="2014" name="Int. J. Syst. Evol. Microbiol.">
        <title>Complete genome sequence of Corynebacterium casei LMG S-19264T (=DSM 44701T), isolated from a smear-ripened cheese.</title>
        <authorList>
            <consortium name="US DOE Joint Genome Institute (JGI-PGF)"/>
            <person name="Walter F."/>
            <person name="Albersmeier A."/>
            <person name="Kalinowski J."/>
            <person name="Ruckert C."/>
        </authorList>
    </citation>
    <scope>NUCLEOTIDE SEQUENCE</scope>
    <source>
        <strain evidence="2">CGMCC 1.12754</strain>
    </source>
</reference>
<dbReference type="InterPro" id="IPR002901">
    <property type="entry name" value="MGlyc_endo_b_GlcNAc-like_dom"/>
</dbReference>
<accession>A0A917HJ77</accession>
<dbReference type="Pfam" id="PF01832">
    <property type="entry name" value="Glucosaminidase"/>
    <property type="match status" value="1"/>
</dbReference>
<dbReference type="Proteomes" id="UP000622860">
    <property type="component" value="Unassembled WGS sequence"/>
</dbReference>
<feature type="domain" description="Mannosyl-glycoprotein endo-beta-N-acetylglucosamidase-like" evidence="1">
    <location>
        <begin position="28"/>
        <end position="152"/>
    </location>
</feature>
<evidence type="ECO:0000313" key="3">
    <source>
        <dbReference type="Proteomes" id="UP000622860"/>
    </source>
</evidence>
<organism evidence="2 3">
    <name type="scientific">Virgibacillus oceani</name>
    <dbReference type="NCBI Taxonomy" id="1479511"/>
    <lineage>
        <taxon>Bacteria</taxon>
        <taxon>Bacillati</taxon>
        <taxon>Bacillota</taxon>
        <taxon>Bacilli</taxon>
        <taxon>Bacillales</taxon>
        <taxon>Bacillaceae</taxon>
        <taxon>Virgibacillus</taxon>
    </lineage>
</organism>
<dbReference type="AlphaFoldDB" id="A0A917HJ77"/>
<evidence type="ECO:0000259" key="1">
    <source>
        <dbReference type="Pfam" id="PF01832"/>
    </source>
</evidence>
<name>A0A917HJ77_9BACI</name>
<keyword evidence="3" id="KW-1185">Reference proteome</keyword>
<comment type="caution">
    <text evidence="2">The sequence shown here is derived from an EMBL/GenBank/DDBJ whole genome shotgun (WGS) entry which is preliminary data.</text>
</comment>
<evidence type="ECO:0000313" key="2">
    <source>
        <dbReference type="EMBL" id="GGG80813.1"/>
    </source>
</evidence>
<reference evidence="2" key="2">
    <citation type="submission" date="2020-09" db="EMBL/GenBank/DDBJ databases">
        <authorList>
            <person name="Sun Q."/>
            <person name="Zhou Y."/>
        </authorList>
    </citation>
    <scope>NUCLEOTIDE SEQUENCE</scope>
    <source>
        <strain evidence="2">CGMCC 1.12754</strain>
    </source>
</reference>
<dbReference type="EMBL" id="BMFR01000012">
    <property type="protein sequence ID" value="GGG80813.1"/>
    <property type="molecule type" value="Genomic_DNA"/>
</dbReference>
<sequence length="169" mass="18710">MGPTFLSPENMNQYVKEINPNAARLGSYYATLGEFYGIRGDIAFAQAMHETDYLRFTGVVKPEQNNFCGLGATGPDNPGASFATPEEGVRAHMQHLFAYASTNPLPADYPKIDPRFDLVTRGSATEWIGLNGKWAVPGSNYGQSILNLYERMVESTLQKLEQILQDIQV</sequence>
<protein>
    <recommendedName>
        <fullName evidence="1">Mannosyl-glycoprotein endo-beta-N-acetylglucosamidase-like domain-containing protein</fullName>
    </recommendedName>
</protein>
<dbReference type="RefSeq" id="WP_229683198.1">
    <property type="nucleotide sequence ID" value="NZ_BMFR01000012.1"/>
</dbReference>
<gene>
    <name evidence="2" type="ORF">GCM10011398_27770</name>
</gene>